<keyword evidence="1" id="KW-0479">Metal-binding</keyword>
<keyword evidence="2 5" id="KW-0863">Zinc-finger</keyword>
<evidence type="ECO:0000256" key="5">
    <source>
        <dbReference type="PROSITE-ProRule" id="PRU00309"/>
    </source>
</evidence>
<evidence type="ECO:0000313" key="9">
    <source>
        <dbReference type="Proteomes" id="UP000031036"/>
    </source>
</evidence>
<dbReference type="EMBL" id="JPKZ01001381">
    <property type="protein sequence ID" value="KHN82345.1"/>
    <property type="molecule type" value="Genomic_DNA"/>
</dbReference>
<reference evidence="8 9" key="1">
    <citation type="submission" date="2014-11" db="EMBL/GenBank/DDBJ databases">
        <title>Genetic blueprint of the zoonotic pathogen Toxocara canis.</title>
        <authorList>
            <person name="Zhu X.-Q."/>
            <person name="Korhonen P.K."/>
            <person name="Cai H."/>
            <person name="Young N.D."/>
            <person name="Nejsum P."/>
            <person name="von Samson-Himmelstjerna G."/>
            <person name="Boag P.R."/>
            <person name="Tan P."/>
            <person name="Li Q."/>
            <person name="Min J."/>
            <person name="Yang Y."/>
            <person name="Wang X."/>
            <person name="Fang X."/>
            <person name="Hall R.S."/>
            <person name="Hofmann A."/>
            <person name="Sternberg P.W."/>
            <person name="Jex A.R."/>
            <person name="Gasser R.B."/>
        </authorList>
    </citation>
    <scope>NUCLEOTIDE SEQUENCE [LARGE SCALE GENOMIC DNA]</scope>
    <source>
        <strain evidence="8">PN_DK_2014</strain>
    </source>
</reference>
<feature type="region of interest" description="Disordered" evidence="6">
    <location>
        <begin position="19"/>
        <end position="56"/>
    </location>
</feature>
<dbReference type="SUPFAM" id="SSF57716">
    <property type="entry name" value="Glucocorticoid receptor-like (DNA-binding domain)"/>
    <property type="match status" value="1"/>
</dbReference>
<gene>
    <name evidence="8" type="ORF">Tcan_03991</name>
</gene>
<keyword evidence="3" id="KW-0862">Zinc</keyword>
<evidence type="ECO:0000259" key="7">
    <source>
        <dbReference type="PROSITE" id="PS50950"/>
    </source>
</evidence>
<dbReference type="AlphaFoldDB" id="A0A0B2VMT1"/>
<dbReference type="InterPro" id="IPR006612">
    <property type="entry name" value="THAP_Znf"/>
</dbReference>
<organism evidence="8 9">
    <name type="scientific">Toxocara canis</name>
    <name type="common">Canine roundworm</name>
    <dbReference type="NCBI Taxonomy" id="6265"/>
    <lineage>
        <taxon>Eukaryota</taxon>
        <taxon>Metazoa</taxon>
        <taxon>Ecdysozoa</taxon>
        <taxon>Nematoda</taxon>
        <taxon>Chromadorea</taxon>
        <taxon>Rhabditida</taxon>
        <taxon>Spirurina</taxon>
        <taxon>Ascaridomorpha</taxon>
        <taxon>Ascaridoidea</taxon>
        <taxon>Toxocaridae</taxon>
        <taxon>Toxocara</taxon>
    </lineage>
</organism>
<dbReference type="Pfam" id="PF05485">
    <property type="entry name" value="THAP"/>
    <property type="match status" value="1"/>
</dbReference>
<name>A0A0B2VMT1_TOXCA</name>
<feature type="domain" description="THAP-type" evidence="7">
    <location>
        <begin position="551"/>
        <end position="645"/>
    </location>
</feature>
<evidence type="ECO:0000256" key="3">
    <source>
        <dbReference type="ARBA" id="ARBA00022833"/>
    </source>
</evidence>
<dbReference type="SMART" id="SM00980">
    <property type="entry name" value="THAP"/>
    <property type="match status" value="3"/>
</dbReference>
<feature type="domain" description="THAP-type" evidence="7">
    <location>
        <begin position="314"/>
        <end position="413"/>
    </location>
</feature>
<evidence type="ECO:0000313" key="8">
    <source>
        <dbReference type="EMBL" id="KHN82345.1"/>
    </source>
</evidence>
<proteinExistence type="predicted"/>
<evidence type="ECO:0000256" key="6">
    <source>
        <dbReference type="SAM" id="MobiDB-lite"/>
    </source>
</evidence>
<dbReference type="PROSITE" id="PS50950">
    <property type="entry name" value="ZF_THAP"/>
    <property type="match status" value="2"/>
</dbReference>
<feature type="compositionally biased region" description="Acidic residues" evidence="6">
    <location>
        <begin position="510"/>
        <end position="523"/>
    </location>
</feature>
<keyword evidence="4 5" id="KW-0238">DNA-binding</keyword>
<dbReference type="OrthoDB" id="10617024at2759"/>
<feature type="compositionally biased region" description="Basic and acidic residues" evidence="6">
    <location>
        <begin position="860"/>
        <end position="872"/>
    </location>
</feature>
<accession>A0A0B2VMT1</accession>
<feature type="region of interest" description="Disordered" evidence="6">
    <location>
        <begin position="504"/>
        <end position="536"/>
    </location>
</feature>
<feature type="region of interest" description="Disordered" evidence="6">
    <location>
        <begin position="799"/>
        <end position="975"/>
    </location>
</feature>
<feature type="compositionally biased region" description="Basic and acidic residues" evidence="6">
    <location>
        <begin position="219"/>
        <end position="236"/>
    </location>
</feature>
<evidence type="ECO:0000256" key="2">
    <source>
        <dbReference type="ARBA" id="ARBA00022771"/>
    </source>
</evidence>
<keyword evidence="9" id="KW-1185">Reference proteome</keyword>
<feature type="compositionally biased region" description="Basic and acidic residues" evidence="6">
    <location>
        <begin position="907"/>
        <end position="920"/>
    </location>
</feature>
<dbReference type="GO" id="GO:0008270">
    <property type="term" value="F:zinc ion binding"/>
    <property type="evidence" value="ECO:0007669"/>
    <property type="project" value="UniProtKB-KW"/>
</dbReference>
<protein>
    <recommendedName>
        <fullName evidence="7">THAP-type domain-containing protein</fullName>
    </recommendedName>
</protein>
<dbReference type="GO" id="GO:0003677">
    <property type="term" value="F:DNA binding"/>
    <property type="evidence" value="ECO:0007669"/>
    <property type="project" value="UniProtKB-UniRule"/>
</dbReference>
<feature type="region of interest" description="Disordered" evidence="6">
    <location>
        <begin position="208"/>
        <end position="310"/>
    </location>
</feature>
<evidence type="ECO:0000256" key="1">
    <source>
        <dbReference type="ARBA" id="ARBA00022723"/>
    </source>
</evidence>
<comment type="caution">
    <text evidence="8">The sequence shown here is derived from an EMBL/GenBank/DDBJ whole genome shotgun (WGS) entry which is preliminary data.</text>
</comment>
<feature type="compositionally biased region" description="Polar residues" evidence="6">
    <location>
        <begin position="829"/>
        <end position="838"/>
    </location>
</feature>
<feature type="compositionally biased region" description="Basic and acidic residues" evidence="6">
    <location>
        <begin position="25"/>
        <end position="38"/>
    </location>
</feature>
<feature type="compositionally biased region" description="Low complexity" evidence="6">
    <location>
        <begin position="524"/>
        <end position="533"/>
    </location>
</feature>
<evidence type="ECO:0000256" key="4">
    <source>
        <dbReference type="ARBA" id="ARBA00023125"/>
    </source>
</evidence>
<sequence>MDMEIDTEYAAAAVSQLFARKKRENPHDTSLSRRREVDCEGGNDDDRESNKPSTSKWRNGIRCIAKGCSNRARDLTAWREELCKHGVQRATCECRSEQPFRLHHLNRASHQLTMLYAALLLPKATYKRIADNGCLPSYHWRVCSDHFHESQLGNQRAFPILGIGKTHKEIREIVRELNMEGELPPNFDEISLEPKRLVPCFSFPRAPGQRRLIGGNRKRSSDARSSRETERKGKGYEEEDVEDRTSEKDQPSAYGSEEDINNAESSPGFIEADPKSVTSKGETRKRRYHSTSPVSVDAKERKKGKRARRLPAPMGVACAVMRCVARAGDEIDECGIRRPVRFFSLPSSAEGAARWIFACKRDRSTRQYWMKRIRCMMLRRGKRPFRAQNDFVVCESHFVDGRPTSLNPNPTLCIPSLSIENPETEKPKCIIAGCDVCGGMRNPKSKENAEYELYLLPSTNFEQFKWLTAIRRGKPNFPKPSSRSRIYVCERHFSTKKFDYPVKHLTSADESSDTETSDSDSAEESNLNEANLSEEQKEKYRSLMSMVLQRRPMFKCLVRCCPVTNHIVKNDRLRPYVFFDLPRIPNIRGRWLDALYISDPAFEFPPPLIGCGKYAVCERHFATGKIRANSGPFSRLPLSIIPSVNLTPHDARNVDVDTKVPEKSLFMKSIVRCVGNHPDQQLQREMKALFRRWCCREVPEIHKIIVRLSSKIDRLYELIVQLCGVYGVEPTLPPAFDAMEDDRVYGKSSVGSLLANDTDTVALEKALEGLMAITKAEHNDVTPSVQPKESDSVVDIAEKQNERQGTKQEASLLGDESMTNNDGHLKPCDSNSQPSSPGSGCLARRAAESPKQQIDQQSEDNTKSRASTEEGKVSQLASAHLSEEGEGECALRVASSESGESVCDDLGSEHHAAVEMREASNGESADGIGADEVAPPLSPHVEDGPPLLFTEVIGFGSSEEEGPRSKENPWGNSGD</sequence>
<dbReference type="Proteomes" id="UP000031036">
    <property type="component" value="Unassembled WGS sequence"/>
</dbReference>